<evidence type="ECO:0000313" key="3">
    <source>
        <dbReference type="Proteomes" id="UP000815677"/>
    </source>
</evidence>
<dbReference type="EMBL" id="DF848831">
    <property type="protein sequence ID" value="GAT54997.1"/>
    <property type="molecule type" value="Genomic_DNA"/>
</dbReference>
<proteinExistence type="predicted"/>
<sequence>MVRWRFRADDNIVCLLRASVGSEQRAMEAYMPVGLDDESVDGDAVRQDLPKSRQFAARSRISAKRTSTARAGVNDPGRVSNTGVYSEAVIVVREQATNDRHVEGWIRSQSG</sequence>
<keyword evidence="3" id="KW-1185">Reference proteome</keyword>
<feature type="region of interest" description="Disordered" evidence="1">
    <location>
        <begin position="56"/>
        <end position="78"/>
    </location>
</feature>
<name>A0ABQ0LWQ4_MYCCL</name>
<reference evidence="2" key="1">
    <citation type="submission" date="2014-09" db="EMBL/GenBank/DDBJ databases">
        <title>Genome sequence of the luminous mushroom Mycena chlorophos for searching fungal bioluminescence genes.</title>
        <authorList>
            <person name="Tanaka Y."/>
            <person name="Kasuga D."/>
            <person name="Oba Y."/>
            <person name="Hase S."/>
            <person name="Sato K."/>
            <person name="Oba Y."/>
            <person name="Sakakibara Y."/>
        </authorList>
    </citation>
    <scope>NUCLEOTIDE SEQUENCE</scope>
</reference>
<accession>A0ABQ0LWQ4</accession>
<dbReference type="Proteomes" id="UP000815677">
    <property type="component" value="Unassembled WGS sequence"/>
</dbReference>
<evidence type="ECO:0000313" key="2">
    <source>
        <dbReference type="EMBL" id="GAT54997.1"/>
    </source>
</evidence>
<organism evidence="2 3">
    <name type="scientific">Mycena chlorophos</name>
    <name type="common">Agaric fungus</name>
    <name type="synonym">Agaricus chlorophos</name>
    <dbReference type="NCBI Taxonomy" id="658473"/>
    <lineage>
        <taxon>Eukaryota</taxon>
        <taxon>Fungi</taxon>
        <taxon>Dikarya</taxon>
        <taxon>Basidiomycota</taxon>
        <taxon>Agaricomycotina</taxon>
        <taxon>Agaricomycetes</taxon>
        <taxon>Agaricomycetidae</taxon>
        <taxon>Agaricales</taxon>
        <taxon>Marasmiineae</taxon>
        <taxon>Mycenaceae</taxon>
        <taxon>Mycena</taxon>
    </lineage>
</organism>
<protein>
    <submittedName>
        <fullName evidence="2">Uncharacterized protein</fullName>
    </submittedName>
</protein>
<gene>
    <name evidence="2" type="ORF">MCHLO_11810</name>
</gene>
<evidence type="ECO:0000256" key="1">
    <source>
        <dbReference type="SAM" id="MobiDB-lite"/>
    </source>
</evidence>